<dbReference type="SMART" id="SM00348">
    <property type="entry name" value="IRF"/>
    <property type="match status" value="1"/>
</dbReference>
<keyword evidence="3" id="KW-1185">Reference proteome</keyword>
<gene>
    <name evidence="2" type="primary">Irf3</name>
    <name evidence="2" type="ORF">GALDEA_R13692</name>
</gene>
<dbReference type="OrthoDB" id="8691508at2759"/>
<dbReference type="PRINTS" id="PR00267">
    <property type="entry name" value="INTFRNREGFCT"/>
</dbReference>
<evidence type="ECO:0000313" key="2">
    <source>
        <dbReference type="EMBL" id="NXI47165.1"/>
    </source>
</evidence>
<dbReference type="AlphaFoldDB" id="A0A7K9TF44"/>
<dbReference type="GO" id="GO:0000981">
    <property type="term" value="F:DNA-binding transcription factor activity, RNA polymerase II-specific"/>
    <property type="evidence" value="ECO:0007669"/>
    <property type="project" value="TreeGrafter"/>
</dbReference>
<dbReference type="InterPro" id="IPR001346">
    <property type="entry name" value="Interferon_reg_fact_DNA-bd_dom"/>
</dbReference>
<comment type="caution">
    <text evidence="2">The sequence shown here is derived from an EMBL/GenBank/DDBJ whole genome shotgun (WGS) entry which is preliminary data.</text>
</comment>
<dbReference type="InterPro" id="IPR036390">
    <property type="entry name" value="WH_DNA-bd_sf"/>
</dbReference>
<reference evidence="2 3" key="1">
    <citation type="submission" date="2019-09" db="EMBL/GenBank/DDBJ databases">
        <title>Bird 10,000 Genomes (B10K) Project - Family phase.</title>
        <authorList>
            <person name="Zhang G."/>
        </authorList>
    </citation>
    <scope>NUCLEOTIDE SEQUENCE [LARGE SCALE GENOMIC DNA]</scope>
    <source>
        <strain evidence="2">B10K-DU-001-62</strain>
        <tissue evidence="2">Muscle</tissue>
    </source>
</reference>
<dbReference type="Pfam" id="PF00605">
    <property type="entry name" value="IRF"/>
    <property type="match status" value="1"/>
</dbReference>
<dbReference type="PROSITE" id="PS51507">
    <property type="entry name" value="IRF_2"/>
    <property type="match status" value="1"/>
</dbReference>
<dbReference type="CDD" id="cd00103">
    <property type="entry name" value="IRF"/>
    <property type="match status" value="1"/>
</dbReference>
<dbReference type="PANTHER" id="PTHR11949:SF2">
    <property type="entry name" value="INTERFERON REGULATORY FACTOR 7"/>
    <property type="match status" value="1"/>
</dbReference>
<dbReference type="Proteomes" id="UP000566440">
    <property type="component" value="Unassembled WGS sequence"/>
</dbReference>
<protein>
    <submittedName>
        <fullName evidence="2">IRF3 factor</fullName>
    </submittedName>
</protein>
<dbReference type="GO" id="GO:0002376">
    <property type="term" value="P:immune system process"/>
    <property type="evidence" value="ECO:0007669"/>
    <property type="project" value="TreeGrafter"/>
</dbReference>
<proteinExistence type="predicted"/>
<accession>A0A7K9TF44</accession>
<dbReference type="GO" id="GO:0005634">
    <property type="term" value="C:nucleus"/>
    <property type="evidence" value="ECO:0007669"/>
    <property type="project" value="TreeGrafter"/>
</dbReference>
<dbReference type="PANTHER" id="PTHR11949">
    <property type="entry name" value="INTERFERON REGULATORY FACTOR"/>
    <property type="match status" value="1"/>
</dbReference>
<dbReference type="Gene3D" id="1.10.10.10">
    <property type="entry name" value="Winged helix-like DNA-binding domain superfamily/Winged helix DNA-binding domain"/>
    <property type="match status" value="1"/>
</dbReference>
<sequence>PAHREGQKLLFGPWLVDAINSGNYQGLCWIDSNRSMFRVPWKHNARKDVTSSDVEIFRVGIPGTSSLWSQDPHITLPHPLGLGTGKWEWKTNFRCALRSTRKFLQLEDHSKCSRDPHKVF</sequence>
<dbReference type="InterPro" id="IPR036388">
    <property type="entry name" value="WH-like_DNA-bd_sf"/>
</dbReference>
<dbReference type="EMBL" id="VWZX01010273">
    <property type="protein sequence ID" value="NXI47165.1"/>
    <property type="molecule type" value="Genomic_DNA"/>
</dbReference>
<feature type="non-terminal residue" evidence="2">
    <location>
        <position position="120"/>
    </location>
</feature>
<feature type="domain" description="IRF tryptophan pentad repeat" evidence="1">
    <location>
        <begin position="8"/>
        <end position="120"/>
    </location>
</feature>
<dbReference type="GO" id="GO:0000978">
    <property type="term" value="F:RNA polymerase II cis-regulatory region sequence-specific DNA binding"/>
    <property type="evidence" value="ECO:0007669"/>
    <property type="project" value="TreeGrafter"/>
</dbReference>
<evidence type="ECO:0000259" key="1">
    <source>
        <dbReference type="PROSITE" id="PS51507"/>
    </source>
</evidence>
<dbReference type="SUPFAM" id="SSF46785">
    <property type="entry name" value="Winged helix' DNA-binding domain"/>
    <property type="match status" value="1"/>
</dbReference>
<feature type="non-terminal residue" evidence="2">
    <location>
        <position position="1"/>
    </location>
</feature>
<name>A0A7K9TF44_9PICI</name>
<organism evidence="2 3">
    <name type="scientific">Galbula dea</name>
    <dbReference type="NCBI Taxonomy" id="1109041"/>
    <lineage>
        <taxon>Eukaryota</taxon>
        <taxon>Metazoa</taxon>
        <taxon>Chordata</taxon>
        <taxon>Craniata</taxon>
        <taxon>Vertebrata</taxon>
        <taxon>Euteleostomi</taxon>
        <taxon>Archelosauria</taxon>
        <taxon>Archosauria</taxon>
        <taxon>Dinosauria</taxon>
        <taxon>Saurischia</taxon>
        <taxon>Theropoda</taxon>
        <taxon>Coelurosauria</taxon>
        <taxon>Aves</taxon>
        <taxon>Neognathae</taxon>
        <taxon>Neoaves</taxon>
        <taxon>Telluraves</taxon>
        <taxon>Coraciimorphae</taxon>
        <taxon>Piciformes</taxon>
        <taxon>Galbulidae</taxon>
        <taxon>Galbula</taxon>
    </lineage>
</organism>
<evidence type="ECO:0000313" key="3">
    <source>
        <dbReference type="Proteomes" id="UP000566440"/>
    </source>
</evidence>